<evidence type="ECO:0000313" key="7">
    <source>
        <dbReference type="Proteomes" id="UP000663828"/>
    </source>
</evidence>
<keyword evidence="2" id="KW-0904">Protein phosphatase</keyword>
<dbReference type="SMART" id="SM00195">
    <property type="entry name" value="DSPc"/>
    <property type="match status" value="1"/>
</dbReference>
<keyword evidence="1" id="KW-0378">Hydrolase</keyword>
<dbReference type="EMBL" id="CAJNOJ010000093">
    <property type="protein sequence ID" value="CAF1090194.1"/>
    <property type="molecule type" value="Genomic_DNA"/>
</dbReference>
<evidence type="ECO:0000313" key="8">
    <source>
        <dbReference type="Proteomes" id="UP000663852"/>
    </source>
</evidence>
<reference evidence="6" key="1">
    <citation type="submission" date="2021-02" db="EMBL/GenBank/DDBJ databases">
        <authorList>
            <person name="Nowell W R."/>
        </authorList>
    </citation>
    <scope>NUCLEOTIDE SEQUENCE</scope>
</reference>
<dbReference type="GO" id="GO:0004651">
    <property type="term" value="F:polynucleotide 5'-phosphatase activity"/>
    <property type="evidence" value="ECO:0007669"/>
    <property type="project" value="TreeGrafter"/>
</dbReference>
<organism evidence="6 8">
    <name type="scientific">Adineta ricciae</name>
    <name type="common">Rotifer</name>
    <dbReference type="NCBI Taxonomy" id="249248"/>
    <lineage>
        <taxon>Eukaryota</taxon>
        <taxon>Metazoa</taxon>
        <taxon>Spiralia</taxon>
        <taxon>Gnathifera</taxon>
        <taxon>Rotifera</taxon>
        <taxon>Eurotatoria</taxon>
        <taxon>Bdelloidea</taxon>
        <taxon>Adinetida</taxon>
        <taxon>Adinetidae</taxon>
        <taxon>Adineta</taxon>
    </lineage>
</organism>
<dbReference type="Proteomes" id="UP000663852">
    <property type="component" value="Unassembled WGS sequence"/>
</dbReference>
<dbReference type="Gene3D" id="3.90.190.10">
    <property type="entry name" value="Protein tyrosine phosphatase superfamily"/>
    <property type="match status" value="1"/>
</dbReference>
<evidence type="ECO:0000256" key="1">
    <source>
        <dbReference type="ARBA" id="ARBA00022801"/>
    </source>
</evidence>
<dbReference type="Pfam" id="PF00782">
    <property type="entry name" value="DSPc"/>
    <property type="match status" value="1"/>
</dbReference>
<dbReference type="PROSITE" id="PS50056">
    <property type="entry name" value="TYR_PHOSPHATASE_2"/>
    <property type="match status" value="1"/>
</dbReference>
<dbReference type="InterPro" id="IPR000340">
    <property type="entry name" value="Dual-sp_phosphatase_cat-dom"/>
</dbReference>
<dbReference type="InterPro" id="IPR020422">
    <property type="entry name" value="TYR_PHOSPHATASE_DUAL_dom"/>
</dbReference>
<dbReference type="InterPro" id="IPR029021">
    <property type="entry name" value="Prot-tyrosine_phosphatase-like"/>
</dbReference>
<dbReference type="PANTHER" id="PTHR10367">
    <property type="entry name" value="MRNA-CAPPING ENZYME"/>
    <property type="match status" value="1"/>
</dbReference>
<dbReference type="InterPro" id="IPR051029">
    <property type="entry name" value="mRNA_Capping_Enz/RNA_Phosphat"/>
</dbReference>
<feature type="region of interest" description="Disordered" evidence="3">
    <location>
        <begin position="1"/>
        <end position="24"/>
    </location>
</feature>
<dbReference type="SUPFAM" id="SSF52799">
    <property type="entry name" value="(Phosphotyrosine protein) phosphatases II"/>
    <property type="match status" value="1"/>
</dbReference>
<dbReference type="EMBL" id="CAJNOR010001010">
    <property type="protein sequence ID" value="CAF1055967.1"/>
    <property type="molecule type" value="Genomic_DNA"/>
</dbReference>
<name>A0A814NGI1_ADIRI</name>
<dbReference type="PROSITE" id="PS00383">
    <property type="entry name" value="TYR_PHOSPHATASE_1"/>
    <property type="match status" value="1"/>
</dbReference>
<dbReference type="GO" id="GO:0004721">
    <property type="term" value="F:phosphoprotein phosphatase activity"/>
    <property type="evidence" value="ECO:0007669"/>
    <property type="project" value="UniProtKB-KW"/>
</dbReference>
<dbReference type="InterPro" id="IPR016130">
    <property type="entry name" value="Tyr_Pase_AS"/>
</dbReference>
<evidence type="ECO:0000259" key="4">
    <source>
        <dbReference type="PROSITE" id="PS50056"/>
    </source>
</evidence>
<feature type="domain" description="Tyrosine specific protein phosphatases" evidence="4">
    <location>
        <begin position="122"/>
        <end position="191"/>
    </location>
</feature>
<gene>
    <name evidence="6" type="ORF">EDS130_LOCUS19431</name>
    <name evidence="5" type="ORF">XAT740_LOCUS16024</name>
</gene>
<evidence type="ECO:0000313" key="6">
    <source>
        <dbReference type="EMBL" id="CAF1090194.1"/>
    </source>
</evidence>
<evidence type="ECO:0000313" key="5">
    <source>
        <dbReference type="EMBL" id="CAF1055967.1"/>
    </source>
</evidence>
<evidence type="ECO:0000256" key="2">
    <source>
        <dbReference type="ARBA" id="ARBA00022912"/>
    </source>
</evidence>
<dbReference type="PANTHER" id="PTHR10367:SF9">
    <property type="entry name" value="DUAL-SPECIFICITY PHOSPHATASE 11 (RNA_RNP COMPLEX 1-INTERACTING)"/>
    <property type="match status" value="1"/>
</dbReference>
<proteinExistence type="predicted"/>
<dbReference type="AlphaFoldDB" id="A0A814NGI1"/>
<comment type="caution">
    <text evidence="6">The sequence shown here is derived from an EMBL/GenBank/DDBJ whole genome shotgun (WGS) entry which is preliminary data.</text>
</comment>
<protein>
    <recommendedName>
        <fullName evidence="4">Tyrosine specific protein phosphatases domain-containing protein</fullName>
    </recommendedName>
</protein>
<dbReference type="OrthoDB" id="428974at2759"/>
<evidence type="ECO:0000256" key="3">
    <source>
        <dbReference type="SAM" id="MobiDB-lite"/>
    </source>
</evidence>
<accession>A0A814NGI1</accession>
<sequence>MSSSFKPSRTPERQQRRRRTNNKVPTGWLDYTPLNTWIENTRIIPFKCPLKRSILRHLQEDERFSLDDLTDRLASQGRKIGLIIDLTDTDRYYDYRDVEDMDIEYCKIRVPGHQDVPEHSCRKFFRVVDSFLRDNRHNDKLIGIHCTHGINRSGYFIVRYLIEVLGLQPNDAISAFNRARGHQMEKYTDDLRRRTPGTVTQVTSSDSDENDYYVTKDRPLPYIRPSVDPIPNDCSTKASEMNL</sequence>
<dbReference type="InterPro" id="IPR000387">
    <property type="entry name" value="Tyr_Pase_dom"/>
</dbReference>
<keyword evidence="7" id="KW-1185">Reference proteome</keyword>
<dbReference type="Proteomes" id="UP000663828">
    <property type="component" value="Unassembled WGS sequence"/>
</dbReference>